<dbReference type="SUPFAM" id="SSF48452">
    <property type="entry name" value="TPR-like"/>
    <property type="match status" value="1"/>
</dbReference>
<keyword evidence="1" id="KW-0472">Membrane</keyword>
<name>A0A1Y0I7X4_9GAMM</name>
<gene>
    <name evidence="2" type="ORF">OLMES_1520</name>
</gene>
<evidence type="ECO:0000313" key="3">
    <source>
        <dbReference type="Proteomes" id="UP000196027"/>
    </source>
</evidence>
<dbReference type="Pfam" id="PF14559">
    <property type="entry name" value="TPR_19"/>
    <property type="match status" value="1"/>
</dbReference>
<accession>A0A1Y0I7X4</accession>
<dbReference type="PIRSF" id="PIRSF030959">
    <property type="entry name" value="UCP030959"/>
    <property type="match status" value="1"/>
</dbReference>
<reference evidence="2 3" key="1">
    <citation type="submission" date="2017-05" db="EMBL/GenBank/DDBJ databases">
        <title>Genomic insights into alkan degradation activity of Oleiphilus messinensis.</title>
        <authorList>
            <person name="Kozyavkin S.A."/>
            <person name="Slesarev A.I."/>
            <person name="Golyshin P.N."/>
            <person name="Korzhenkov A."/>
            <person name="Golyshina O.N."/>
            <person name="Toshchakov S.V."/>
        </authorList>
    </citation>
    <scope>NUCLEOTIDE SEQUENCE [LARGE SCALE GENOMIC DNA]</scope>
    <source>
        <strain evidence="2 3">ME102</strain>
    </source>
</reference>
<evidence type="ECO:0000313" key="2">
    <source>
        <dbReference type="EMBL" id="ARU55595.1"/>
    </source>
</evidence>
<dbReference type="EMBL" id="CP021425">
    <property type="protein sequence ID" value="ARU55595.1"/>
    <property type="molecule type" value="Genomic_DNA"/>
</dbReference>
<feature type="transmembrane region" description="Helical" evidence="1">
    <location>
        <begin position="26"/>
        <end position="46"/>
    </location>
</feature>
<dbReference type="OrthoDB" id="7559170at2"/>
<dbReference type="InterPro" id="IPR011990">
    <property type="entry name" value="TPR-like_helical_dom_sf"/>
</dbReference>
<organism evidence="2 3">
    <name type="scientific">Oleiphilus messinensis</name>
    <dbReference type="NCBI Taxonomy" id="141451"/>
    <lineage>
        <taxon>Bacteria</taxon>
        <taxon>Pseudomonadati</taxon>
        <taxon>Pseudomonadota</taxon>
        <taxon>Gammaproteobacteria</taxon>
        <taxon>Oceanospirillales</taxon>
        <taxon>Oleiphilaceae</taxon>
        <taxon>Oleiphilus</taxon>
    </lineage>
</organism>
<dbReference type="Proteomes" id="UP000196027">
    <property type="component" value="Chromosome"/>
</dbReference>
<dbReference type="InterPro" id="IPR014562">
    <property type="entry name" value="UCP030959_TPR_rpt-cont"/>
</dbReference>
<dbReference type="Gene3D" id="1.25.40.10">
    <property type="entry name" value="Tetratricopeptide repeat domain"/>
    <property type="match status" value="1"/>
</dbReference>
<keyword evidence="1" id="KW-1133">Transmembrane helix</keyword>
<sequence>MPVLALLLLVIQIAFAVHAVKTGRDTFWVYIIIFVPAIGCAVYFFTQVLPDLQQSRTVRSTGNSLLKAIDPQRELRRRKENLEIADTQVNRLQLADECVEAELYDEAIALYESCLQGFHKTNPAIMLKLAQACFQAHKNDRTKQILESLIQENPDFKSADGHLLYARALENLHLLDAALEEYRVLAETYPGEEGRVRYGLLLMRMNRQPDAHAVFENVLLRAKRSHKFYRKKEAKWIAMAQDNAN</sequence>
<dbReference type="KEGG" id="ome:OLMES_1520"/>
<protein>
    <submittedName>
        <fullName evidence="2">TPR repeat-containing protein</fullName>
    </submittedName>
</protein>
<evidence type="ECO:0000256" key="1">
    <source>
        <dbReference type="SAM" id="Phobius"/>
    </source>
</evidence>
<keyword evidence="3" id="KW-1185">Reference proteome</keyword>
<dbReference type="RefSeq" id="WP_087460680.1">
    <property type="nucleotide sequence ID" value="NZ_CP021425.1"/>
</dbReference>
<keyword evidence="1" id="KW-0812">Transmembrane</keyword>
<dbReference type="AlphaFoldDB" id="A0A1Y0I7X4"/>
<proteinExistence type="predicted"/>